<comment type="caution">
    <text evidence="1">The sequence shown here is derived from an EMBL/GenBank/DDBJ whole genome shotgun (WGS) entry which is preliminary data.</text>
</comment>
<accession>A0A2P5BIB4</accession>
<dbReference type="AlphaFoldDB" id="A0A2P5BIB4"/>
<dbReference type="EMBL" id="JXTB01000275">
    <property type="protein sequence ID" value="PON48528.1"/>
    <property type="molecule type" value="Genomic_DNA"/>
</dbReference>
<reference evidence="2" key="1">
    <citation type="submission" date="2016-06" db="EMBL/GenBank/DDBJ databases">
        <title>Parallel loss of symbiosis genes in relatives of nitrogen-fixing non-legume Parasponia.</title>
        <authorList>
            <person name="Van Velzen R."/>
            <person name="Holmer R."/>
            <person name="Bu F."/>
            <person name="Rutten L."/>
            <person name="Van Zeijl A."/>
            <person name="Liu W."/>
            <person name="Santuari L."/>
            <person name="Cao Q."/>
            <person name="Sharma T."/>
            <person name="Shen D."/>
            <person name="Roswanjaya Y."/>
            <person name="Wardhani T."/>
            <person name="Kalhor M.S."/>
            <person name="Jansen J."/>
            <person name="Van den Hoogen J."/>
            <person name="Gungor B."/>
            <person name="Hartog M."/>
            <person name="Hontelez J."/>
            <person name="Verver J."/>
            <person name="Yang W.-C."/>
            <person name="Schijlen E."/>
            <person name="Repin R."/>
            <person name="Schilthuizen M."/>
            <person name="Schranz E."/>
            <person name="Heidstra R."/>
            <person name="Miyata K."/>
            <person name="Fedorova E."/>
            <person name="Kohlen W."/>
            <person name="Bisseling T."/>
            <person name="Smit S."/>
            <person name="Geurts R."/>
        </authorList>
    </citation>
    <scope>NUCLEOTIDE SEQUENCE [LARGE SCALE GENOMIC DNA]</scope>
    <source>
        <strain evidence="2">cv. WU1-14</strain>
    </source>
</reference>
<keyword evidence="2" id="KW-1185">Reference proteome</keyword>
<gene>
    <name evidence="1" type="ORF">PanWU01x14_236350</name>
</gene>
<proteinExistence type="predicted"/>
<name>A0A2P5BIB4_PARAD</name>
<sequence>MTFVVVSAFQCRWQRQNTTIATAPVPAETRTPKLERIADELLYLTKLESRTTLVLFRLKIGLNRYGPVVSTPNSSGSATAGSGSVSADTKEAEKLGFKYLRLISHFLLKSSDPAIEGGALVVICENKSLIEKDLLQHIHAHNISIWTHLL</sequence>
<evidence type="ECO:0000313" key="1">
    <source>
        <dbReference type="EMBL" id="PON48528.1"/>
    </source>
</evidence>
<dbReference type="Proteomes" id="UP000237105">
    <property type="component" value="Unassembled WGS sequence"/>
</dbReference>
<dbReference type="OrthoDB" id="10541508at2759"/>
<dbReference type="STRING" id="3476.A0A2P5BIB4"/>
<evidence type="ECO:0000313" key="2">
    <source>
        <dbReference type="Proteomes" id="UP000237105"/>
    </source>
</evidence>
<organism evidence="1 2">
    <name type="scientific">Parasponia andersonii</name>
    <name type="common">Sponia andersonii</name>
    <dbReference type="NCBI Taxonomy" id="3476"/>
    <lineage>
        <taxon>Eukaryota</taxon>
        <taxon>Viridiplantae</taxon>
        <taxon>Streptophyta</taxon>
        <taxon>Embryophyta</taxon>
        <taxon>Tracheophyta</taxon>
        <taxon>Spermatophyta</taxon>
        <taxon>Magnoliopsida</taxon>
        <taxon>eudicotyledons</taxon>
        <taxon>Gunneridae</taxon>
        <taxon>Pentapetalae</taxon>
        <taxon>rosids</taxon>
        <taxon>fabids</taxon>
        <taxon>Rosales</taxon>
        <taxon>Cannabaceae</taxon>
        <taxon>Parasponia</taxon>
    </lineage>
</organism>
<protein>
    <submittedName>
        <fullName evidence="1">Uncharacterized protein</fullName>
    </submittedName>
</protein>